<dbReference type="Pfam" id="PF13603">
    <property type="entry name" value="tRNA-synt_1_2"/>
    <property type="match status" value="1"/>
</dbReference>
<dbReference type="FunFam" id="3.40.50.620:FF:000056">
    <property type="entry name" value="Leucine--tRNA ligase"/>
    <property type="match status" value="1"/>
</dbReference>
<evidence type="ECO:0000256" key="5">
    <source>
        <dbReference type="ARBA" id="ARBA00022840"/>
    </source>
</evidence>
<dbReference type="InterPro" id="IPR009008">
    <property type="entry name" value="Val/Leu/Ile-tRNA-synth_edit"/>
</dbReference>
<comment type="catalytic activity">
    <reaction evidence="8 9">
        <text>tRNA(Leu) + L-leucine + ATP = L-leucyl-tRNA(Leu) + AMP + diphosphate</text>
        <dbReference type="Rhea" id="RHEA:11688"/>
        <dbReference type="Rhea" id="RHEA-COMP:9613"/>
        <dbReference type="Rhea" id="RHEA-COMP:9622"/>
        <dbReference type="ChEBI" id="CHEBI:30616"/>
        <dbReference type="ChEBI" id="CHEBI:33019"/>
        <dbReference type="ChEBI" id="CHEBI:57427"/>
        <dbReference type="ChEBI" id="CHEBI:78442"/>
        <dbReference type="ChEBI" id="CHEBI:78494"/>
        <dbReference type="ChEBI" id="CHEBI:456215"/>
        <dbReference type="EC" id="6.1.1.4"/>
    </reaction>
</comment>
<proteinExistence type="inferred from homology"/>
<dbReference type="EMBL" id="PCRZ01000039">
    <property type="protein sequence ID" value="PIP29766.1"/>
    <property type="molecule type" value="Genomic_DNA"/>
</dbReference>
<name>A0A2G9Z9B9_9BACT</name>
<feature type="short sequence motif" description="'KMSKS' region" evidence="9">
    <location>
        <begin position="594"/>
        <end position="598"/>
    </location>
</feature>
<feature type="domain" description="Aminoacyl-tRNA synthetase class Ia" evidence="11">
    <location>
        <begin position="574"/>
        <end position="633"/>
    </location>
</feature>
<dbReference type="PRINTS" id="PR00985">
    <property type="entry name" value="TRNASYNTHLEU"/>
</dbReference>
<feature type="binding site" evidence="9">
    <location>
        <position position="597"/>
    </location>
    <ligand>
        <name>ATP</name>
        <dbReference type="ChEBI" id="CHEBI:30616"/>
    </ligand>
</feature>
<evidence type="ECO:0000256" key="4">
    <source>
        <dbReference type="ARBA" id="ARBA00022741"/>
    </source>
</evidence>
<dbReference type="PANTHER" id="PTHR43740">
    <property type="entry name" value="LEUCYL-TRNA SYNTHETASE"/>
    <property type="match status" value="1"/>
</dbReference>
<evidence type="ECO:0000256" key="2">
    <source>
        <dbReference type="ARBA" id="ARBA00022490"/>
    </source>
</evidence>
<dbReference type="CDD" id="cd00812">
    <property type="entry name" value="LeuRS_core"/>
    <property type="match status" value="1"/>
</dbReference>
<dbReference type="GO" id="GO:0002161">
    <property type="term" value="F:aminoacyl-tRNA deacylase activity"/>
    <property type="evidence" value="ECO:0007669"/>
    <property type="project" value="InterPro"/>
</dbReference>
<dbReference type="GO" id="GO:0006429">
    <property type="term" value="P:leucyl-tRNA aminoacylation"/>
    <property type="evidence" value="ECO:0007669"/>
    <property type="project" value="UniProtKB-UniRule"/>
</dbReference>
<evidence type="ECO:0000259" key="11">
    <source>
        <dbReference type="Pfam" id="PF00133"/>
    </source>
</evidence>
<keyword evidence="2 9" id="KW-0963">Cytoplasm</keyword>
<dbReference type="CDD" id="cd07958">
    <property type="entry name" value="Anticodon_Ia_Leu_BEm"/>
    <property type="match status" value="1"/>
</dbReference>
<dbReference type="Proteomes" id="UP000228812">
    <property type="component" value="Unassembled WGS sequence"/>
</dbReference>
<dbReference type="Gene3D" id="1.10.730.10">
    <property type="entry name" value="Isoleucyl-tRNA Synthetase, Domain 1"/>
    <property type="match status" value="2"/>
</dbReference>
<dbReference type="PANTHER" id="PTHR43740:SF2">
    <property type="entry name" value="LEUCINE--TRNA LIGASE, MITOCHONDRIAL"/>
    <property type="match status" value="1"/>
</dbReference>
<dbReference type="PROSITE" id="PS00178">
    <property type="entry name" value="AA_TRNA_LIGASE_I"/>
    <property type="match status" value="1"/>
</dbReference>
<evidence type="ECO:0000256" key="10">
    <source>
        <dbReference type="RuleBase" id="RU363035"/>
    </source>
</evidence>
<dbReference type="GO" id="GO:0005524">
    <property type="term" value="F:ATP binding"/>
    <property type="evidence" value="ECO:0007669"/>
    <property type="project" value="UniProtKB-UniRule"/>
</dbReference>
<reference evidence="14 15" key="1">
    <citation type="submission" date="2017-09" db="EMBL/GenBank/DDBJ databases">
        <title>Depth-based differentiation of microbial function through sediment-hosted aquifers and enrichment of novel symbionts in the deep terrestrial subsurface.</title>
        <authorList>
            <person name="Probst A.J."/>
            <person name="Ladd B."/>
            <person name="Jarett J.K."/>
            <person name="Geller-Mcgrath D.E."/>
            <person name="Sieber C.M."/>
            <person name="Emerson J.B."/>
            <person name="Anantharaman K."/>
            <person name="Thomas B.C."/>
            <person name="Malmstrom R."/>
            <person name="Stieglmeier M."/>
            <person name="Klingl A."/>
            <person name="Woyke T."/>
            <person name="Ryan C.M."/>
            <person name="Banfield J.F."/>
        </authorList>
    </citation>
    <scope>NUCLEOTIDE SEQUENCE [LARGE SCALE GENOMIC DNA]</scope>
    <source>
        <strain evidence="14">CG23_combo_of_CG06-09_8_20_14_all_54_14</strain>
    </source>
</reference>
<evidence type="ECO:0000256" key="6">
    <source>
        <dbReference type="ARBA" id="ARBA00022917"/>
    </source>
</evidence>
<dbReference type="AlphaFoldDB" id="A0A2G9Z9B9"/>
<protein>
    <recommendedName>
        <fullName evidence="9">Leucine--tRNA ligase</fullName>
        <ecNumber evidence="9">6.1.1.4</ecNumber>
    </recommendedName>
    <alternativeName>
        <fullName evidence="9">Leucyl-tRNA synthetase</fullName>
        <shortName evidence="9">LeuRS</shortName>
    </alternativeName>
</protein>
<feature type="domain" description="Leucyl-tRNA synthetase editing" evidence="13">
    <location>
        <begin position="222"/>
        <end position="408"/>
    </location>
</feature>
<keyword evidence="4 9" id="KW-0547">Nucleotide-binding</keyword>
<comment type="subcellular location">
    <subcellularLocation>
        <location evidence="9">Cytoplasm</location>
    </subcellularLocation>
</comment>
<dbReference type="HAMAP" id="MF_00049_B">
    <property type="entry name" value="Leu_tRNA_synth_B"/>
    <property type="match status" value="1"/>
</dbReference>
<dbReference type="InterPro" id="IPR014729">
    <property type="entry name" value="Rossmann-like_a/b/a_fold"/>
</dbReference>
<evidence type="ECO:0000256" key="7">
    <source>
        <dbReference type="ARBA" id="ARBA00023146"/>
    </source>
</evidence>
<evidence type="ECO:0000259" key="13">
    <source>
        <dbReference type="Pfam" id="PF13603"/>
    </source>
</evidence>
<dbReference type="GO" id="GO:0004823">
    <property type="term" value="F:leucine-tRNA ligase activity"/>
    <property type="evidence" value="ECO:0007669"/>
    <property type="project" value="UniProtKB-UniRule"/>
</dbReference>
<evidence type="ECO:0000313" key="14">
    <source>
        <dbReference type="EMBL" id="PIP29766.1"/>
    </source>
</evidence>
<dbReference type="Gene3D" id="3.10.20.590">
    <property type="match status" value="1"/>
</dbReference>
<evidence type="ECO:0000256" key="1">
    <source>
        <dbReference type="ARBA" id="ARBA00005594"/>
    </source>
</evidence>
<dbReference type="InterPro" id="IPR009080">
    <property type="entry name" value="tRNAsynth_Ia_anticodon-bd"/>
</dbReference>
<keyword evidence="6 9" id="KW-0648">Protein biosynthesis</keyword>
<dbReference type="InterPro" id="IPR002300">
    <property type="entry name" value="aa-tRNA-synth_Ia"/>
</dbReference>
<dbReference type="SUPFAM" id="SSF47323">
    <property type="entry name" value="Anticodon-binding domain of a subclass of class I aminoacyl-tRNA synthetases"/>
    <property type="match status" value="1"/>
</dbReference>
<keyword evidence="7 9" id="KW-0030">Aminoacyl-tRNA synthetase</keyword>
<evidence type="ECO:0000256" key="3">
    <source>
        <dbReference type="ARBA" id="ARBA00022598"/>
    </source>
</evidence>
<dbReference type="NCBIfam" id="TIGR00396">
    <property type="entry name" value="leuS_bact"/>
    <property type="match status" value="1"/>
</dbReference>
<comment type="caution">
    <text evidence="9">Lacks conserved residue(s) required for the propagation of feature annotation.</text>
</comment>
<dbReference type="EC" id="6.1.1.4" evidence="9"/>
<keyword evidence="3 9" id="KW-0436">Ligase</keyword>
<dbReference type="Pfam" id="PF00133">
    <property type="entry name" value="tRNA-synt_1"/>
    <property type="match status" value="2"/>
</dbReference>
<gene>
    <name evidence="9" type="primary">leuS</name>
    <name evidence="14" type="ORF">COX26_02350</name>
</gene>
<dbReference type="InterPro" id="IPR025709">
    <property type="entry name" value="Leu_tRNA-synth_edit"/>
</dbReference>
<evidence type="ECO:0000256" key="8">
    <source>
        <dbReference type="ARBA" id="ARBA00047469"/>
    </source>
</evidence>
<dbReference type="InterPro" id="IPR001412">
    <property type="entry name" value="aa-tRNA-synth_I_CS"/>
</dbReference>
<comment type="similarity">
    <text evidence="1 9 10">Belongs to the class-I aminoacyl-tRNA synthetase family.</text>
</comment>
<organism evidence="14 15">
    <name type="scientific">Candidatus Jorgensenbacteria bacterium CG23_combo_of_CG06-09_8_20_14_all_54_14</name>
    <dbReference type="NCBI Taxonomy" id="1974595"/>
    <lineage>
        <taxon>Bacteria</taxon>
        <taxon>Candidatus Joergenseniibacteriota</taxon>
    </lineage>
</organism>
<dbReference type="InterPro" id="IPR002302">
    <property type="entry name" value="Leu-tRNA-ligase"/>
</dbReference>
<evidence type="ECO:0000259" key="12">
    <source>
        <dbReference type="Pfam" id="PF08264"/>
    </source>
</evidence>
<dbReference type="FunFam" id="1.10.730.10:FF:000011">
    <property type="entry name" value="Leucine--tRNA ligase chloroplastic/mitochondrial"/>
    <property type="match status" value="1"/>
</dbReference>
<evidence type="ECO:0000256" key="9">
    <source>
        <dbReference type="HAMAP-Rule" id="MF_00049"/>
    </source>
</evidence>
<feature type="domain" description="Aminoacyl-tRNA synthetase class Ia" evidence="11">
    <location>
        <begin position="13"/>
        <end position="221"/>
    </location>
</feature>
<sequence>MAPKYDFSAIEKKWQKRWEEESISRAEDFSKKPKFYCLVEFPYPSGEGLHVGHPRSYTALDVLARKRRMEGWNVLYPMGFDAFGLPTENYAIKTGIHPAVVTERNIETFTAQLKSLGFSFDWDRRVVTTDPAYYRWTQWIFLKMYEHGLAYKAKMPINWCPSCRIGLANEEVVGGACERCGATVEQCEKEQWLLRITKYADRLIEDLVTVDYLERIKTQQINWIGRSEGALIKFSVISCKLKVSEVEVFTTRPDTLFGATYMVLAPEHGLLAKGKLQIANRAEVDEYIVKARGKTDAERIAEGKEKTGVELKGIRAINPANKEEIPIFVADYVLGGYGTGAIMAVPAHDERDFAFAKRYHLPVMEVVSPLNQHLSAMTELYVGEGVLINSGKFSGLKSEEAKWKITEFVGGKKQVQYHLRDWIFSRQRYWGEPIPMVYCEACALRDPSGQGWVPVPEGELPVLLPNVARYEPTDTGESPLAAVTEWVNTKCPKCGGPAKRETDTMPNWAGSNWYFLRYTDPRNDRALADPKKLSYWTPVDWYNGGMEHTTLHLLYSRFVYKFLHDIGAVPKECGPEPYRKRTAHGMILGEGGEKMSKSRGNVVNPDEMVERFGADAFRVYEMFMGPFDQDIAWNTNGLVGTYRFLERVWKLFQTNDEKLKTENGGQQQKLDQILHKTIKKVTDDIEKFRFNTAVSALMILLNEMEKNNLQLTTYNLQLFLKLLAPFAPHITEELWHELRYKTSIHLEKWPVYDPNLIMESEVTVAVQVNGKLRGTVRAPAGSAQDVVERLIRGDAKLQEALKGRTIEKTIFVPDRLVNFVVYPVRS</sequence>
<evidence type="ECO:0000313" key="15">
    <source>
        <dbReference type="Proteomes" id="UP000228812"/>
    </source>
</evidence>
<accession>A0A2G9Z9B9</accession>
<dbReference type="SUPFAM" id="SSF52374">
    <property type="entry name" value="Nucleotidylyl transferase"/>
    <property type="match status" value="1"/>
</dbReference>
<dbReference type="GO" id="GO:0005829">
    <property type="term" value="C:cytosol"/>
    <property type="evidence" value="ECO:0007669"/>
    <property type="project" value="TreeGrafter"/>
</dbReference>
<dbReference type="FunFam" id="3.40.50.620:FF:000003">
    <property type="entry name" value="Leucine--tRNA ligase"/>
    <property type="match status" value="1"/>
</dbReference>
<dbReference type="SUPFAM" id="SSF50677">
    <property type="entry name" value="ValRS/IleRS/LeuRS editing domain"/>
    <property type="match status" value="1"/>
</dbReference>
<keyword evidence="5 9" id="KW-0067">ATP-binding</keyword>
<comment type="caution">
    <text evidence="14">The sequence shown here is derived from an EMBL/GenBank/DDBJ whole genome shotgun (WGS) entry which is preliminary data.</text>
</comment>
<feature type="domain" description="Methionyl/Valyl/Leucyl/Isoleucyl-tRNA synthetase anticodon-binding" evidence="12">
    <location>
        <begin position="672"/>
        <end position="783"/>
    </location>
</feature>
<dbReference type="Pfam" id="PF08264">
    <property type="entry name" value="Anticodon_1"/>
    <property type="match status" value="1"/>
</dbReference>
<dbReference type="InterPro" id="IPR013155">
    <property type="entry name" value="M/V/L/I-tRNA-synth_anticd-bd"/>
</dbReference>
<dbReference type="Gene3D" id="3.40.50.620">
    <property type="entry name" value="HUPs"/>
    <property type="match status" value="2"/>
</dbReference>